<keyword evidence="5 10" id="KW-0456">Lyase</keyword>
<dbReference type="AlphaFoldDB" id="A0A380CT83"/>
<feature type="binding site" evidence="10 12">
    <location>
        <begin position="46"/>
        <end position="48"/>
    </location>
    <ligand>
        <name>L-glutamine</name>
        <dbReference type="ChEBI" id="CHEBI:58359"/>
    </ligand>
</feature>
<dbReference type="HAMAP" id="MF_01615">
    <property type="entry name" value="PdxT"/>
    <property type="match status" value="1"/>
</dbReference>
<dbReference type="Proteomes" id="UP000254956">
    <property type="component" value="Unassembled WGS sequence"/>
</dbReference>
<feature type="active site" description="Charge relay system" evidence="10 11">
    <location>
        <position position="167"/>
    </location>
</feature>
<keyword evidence="2 10" id="KW-0378">Hydrolase</keyword>
<dbReference type="EC" id="3.5.1.2" evidence="10"/>
<dbReference type="GO" id="GO:1903600">
    <property type="term" value="C:glutaminase complex"/>
    <property type="evidence" value="ECO:0007669"/>
    <property type="project" value="TreeGrafter"/>
</dbReference>
<evidence type="ECO:0000256" key="3">
    <source>
        <dbReference type="ARBA" id="ARBA00022898"/>
    </source>
</evidence>
<dbReference type="GO" id="GO:0008614">
    <property type="term" value="P:pyridoxine metabolic process"/>
    <property type="evidence" value="ECO:0007669"/>
    <property type="project" value="TreeGrafter"/>
</dbReference>
<dbReference type="PROSITE" id="PS01236">
    <property type="entry name" value="PDXT_SNO_1"/>
    <property type="match status" value="1"/>
</dbReference>
<name>A0A380CT83_9STAP</name>
<dbReference type="PROSITE" id="PS51273">
    <property type="entry name" value="GATASE_TYPE_1"/>
    <property type="match status" value="1"/>
</dbReference>
<keyword evidence="3 10" id="KW-0663">Pyridoxal phosphate</keyword>
<evidence type="ECO:0000313" key="13">
    <source>
        <dbReference type="EMBL" id="GEP99932.1"/>
    </source>
</evidence>
<dbReference type="Pfam" id="PF01174">
    <property type="entry name" value="SNO"/>
    <property type="match status" value="1"/>
</dbReference>
<dbReference type="GO" id="GO:0005829">
    <property type="term" value="C:cytosol"/>
    <property type="evidence" value="ECO:0007669"/>
    <property type="project" value="TreeGrafter"/>
</dbReference>
<feature type="active site" description="Nucleophile" evidence="10 11">
    <location>
        <position position="75"/>
    </location>
</feature>
<reference evidence="14 15" key="1">
    <citation type="submission" date="2018-06" db="EMBL/GenBank/DDBJ databases">
        <authorList>
            <consortium name="Pathogen Informatics"/>
            <person name="Doyle S."/>
        </authorList>
    </citation>
    <scope>NUCLEOTIDE SEQUENCE [LARGE SCALE GENOMIC DNA]</scope>
    <source>
        <strain evidence="14 15">NCTC12413</strain>
    </source>
</reference>
<keyword evidence="14" id="KW-0808">Transferase</keyword>
<evidence type="ECO:0000313" key="15">
    <source>
        <dbReference type="Proteomes" id="UP000254956"/>
    </source>
</evidence>
<dbReference type="GO" id="GO:0036381">
    <property type="term" value="F:pyridoxal 5'-phosphate synthase (glutamine hydrolysing) activity"/>
    <property type="evidence" value="ECO:0007669"/>
    <property type="project" value="UniProtKB-UniRule"/>
</dbReference>
<dbReference type="NCBIfam" id="TIGR03800">
    <property type="entry name" value="PLP_synth_Pdx2"/>
    <property type="match status" value="1"/>
</dbReference>
<feature type="binding site" evidence="10 12">
    <location>
        <begin position="129"/>
        <end position="130"/>
    </location>
    <ligand>
        <name>L-glutamine</name>
        <dbReference type="ChEBI" id="CHEBI:58359"/>
    </ligand>
</feature>
<evidence type="ECO:0000256" key="2">
    <source>
        <dbReference type="ARBA" id="ARBA00022801"/>
    </source>
</evidence>
<dbReference type="GO" id="GO:0004359">
    <property type="term" value="F:glutaminase activity"/>
    <property type="evidence" value="ECO:0007669"/>
    <property type="project" value="UniProtKB-UniRule"/>
</dbReference>
<dbReference type="Proteomes" id="UP000321598">
    <property type="component" value="Unassembled WGS sequence"/>
</dbReference>
<accession>A0A380CT83</accession>
<proteinExistence type="inferred from homology"/>
<dbReference type="GO" id="GO:0016740">
    <property type="term" value="F:transferase activity"/>
    <property type="evidence" value="ECO:0007669"/>
    <property type="project" value="UniProtKB-KW"/>
</dbReference>
<feature type="binding site" evidence="10 12">
    <location>
        <position position="101"/>
    </location>
    <ligand>
        <name>L-glutamine</name>
        <dbReference type="ChEBI" id="CHEBI:58359"/>
    </ligand>
</feature>
<dbReference type="CDD" id="cd01749">
    <property type="entry name" value="GATase1_PB"/>
    <property type="match status" value="1"/>
</dbReference>
<dbReference type="PROSITE" id="PS51130">
    <property type="entry name" value="PDXT_SNO_2"/>
    <property type="match status" value="1"/>
</dbReference>
<keyword evidence="4 10" id="KW-0315">Glutamine amidotransferase</keyword>
<dbReference type="EMBL" id="BKAV01000006">
    <property type="protein sequence ID" value="GEP99932.1"/>
    <property type="molecule type" value="Genomic_DNA"/>
</dbReference>
<evidence type="ECO:0000256" key="5">
    <source>
        <dbReference type="ARBA" id="ARBA00023239"/>
    </source>
</evidence>
<evidence type="ECO:0000256" key="12">
    <source>
        <dbReference type="PIRSR" id="PIRSR005639-2"/>
    </source>
</evidence>
<dbReference type="InterPro" id="IPR029062">
    <property type="entry name" value="Class_I_gatase-like"/>
</dbReference>
<organism evidence="14 15">
    <name type="scientific">Staphylococcus arlettae</name>
    <dbReference type="NCBI Taxonomy" id="29378"/>
    <lineage>
        <taxon>Bacteria</taxon>
        <taxon>Bacillati</taxon>
        <taxon>Bacillota</taxon>
        <taxon>Bacilli</taxon>
        <taxon>Bacillales</taxon>
        <taxon>Staphylococcaceae</taxon>
        <taxon>Staphylococcus</taxon>
    </lineage>
</organism>
<dbReference type="STRING" id="1212545.SARL_03231"/>
<dbReference type="Gene3D" id="3.40.50.880">
    <property type="match status" value="1"/>
</dbReference>
<evidence type="ECO:0000313" key="14">
    <source>
        <dbReference type="EMBL" id="SUJ27758.1"/>
    </source>
</evidence>
<dbReference type="EMBL" id="UGZE01000001">
    <property type="protein sequence ID" value="SUJ27758.1"/>
    <property type="molecule type" value="Genomic_DNA"/>
</dbReference>
<comment type="similarity">
    <text evidence="1 10">Belongs to the glutaminase PdxT/SNO family.</text>
</comment>
<dbReference type="InterPro" id="IPR021196">
    <property type="entry name" value="PdxT/SNO_CS"/>
</dbReference>
<evidence type="ECO:0000256" key="6">
    <source>
        <dbReference type="ARBA" id="ARBA00047992"/>
    </source>
</evidence>
<dbReference type="PANTHER" id="PTHR31559">
    <property type="entry name" value="PYRIDOXAL 5'-PHOSPHATE SYNTHASE SUBUNIT SNO"/>
    <property type="match status" value="1"/>
</dbReference>
<comment type="subunit">
    <text evidence="9 10">In the presence of PdxS, forms a dodecamer of heterodimers. Only shows activity in the heterodimer.</text>
</comment>
<comment type="catalytic activity">
    <reaction evidence="7 10">
        <text>L-glutamine + H2O = L-glutamate + NH4(+)</text>
        <dbReference type="Rhea" id="RHEA:15889"/>
        <dbReference type="ChEBI" id="CHEBI:15377"/>
        <dbReference type="ChEBI" id="CHEBI:28938"/>
        <dbReference type="ChEBI" id="CHEBI:29985"/>
        <dbReference type="ChEBI" id="CHEBI:58359"/>
        <dbReference type="EC" id="3.5.1.2"/>
    </reaction>
</comment>
<dbReference type="InterPro" id="IPR002161">
    <property type="entry name" value="PdxT/SNO"/>
</dbReference>
<dbReference type="RefSeq" id="WP_103388474.1">
    <property type="nucleotide sequence ID" value="NZ_AP019698.1"/>
</dbReference>
<dbReference type="OrthoDB" id="9810320at2"/>
<sequence length="191" mass="21054">MKIGVLALQGAVREHIRHIELSGHEGVAIKRVDQLDEIDGLILPGGESTTLRRLMDLYGFKEALQQSTLPMFGTCAGLIVLANDIVGESGYLNKLNISVQRNSFGRQVDSFEAELDIRGIAKDIEGVFIRAPHIESVQAGVNVLCTVGEKIVAVQEGQYLGVSFHPELTDDYRVTQYFIDHIVQGQQTHQV</sequence>
<dbReference type="GO" id="GO:0006543">
    <property type="term" value="P:L-glutamine catabolic process"/>
    <property type="evidence" value="ECO:0007669"/>
    <property type="project" value="UniProtKB-UniRule"/>
</dbReference>
<evidence type="ECO:0000256" key="9">
    <source>
        <dbReference type="ARBA" id="ARBA00064749"/>
    </source>
</evidence>
<evidence type="ECO:0000256" key="4">
    <source>
        <dbReference type="ARBA" id="ARBA00022962"/>
    </source>
</evidence>
<evidence type="ECO:0000256" key="11">
    <source>
        <dbReference type="PIRSR" id="PIRSR005639-1"/>
    </source>
</evidence>
<dbReference type="FunFam" id="3.40.50.880:FF:000010">
    <property type="entry name" value="uncharacterized protein LOC100176842 isoform X2"/>
    <property type="match status" value="1"/>
</dbReference>
<comment type="function">
    <text evidence="8 10">Catalyzes the hydrolysis of glutamine to glutamate and ammonia as part of the biosynthesis of pyridoxal 5'-phosphate. The resulting ammonia molecule is channeled to the active site of PdxS.</text>
</comment>
<feature type="active site" description="Charge relay system" evidence="10 11">
    <location>
        <position position="165"/>
    </location>
</feature>
<dbReference type="PANTHER" id="PTHR31559:SF0">
    <property type="entry name" value="PYRIDOXAL 5'-PHOSPHATE SYNTHASE SUBUNIT SNO1-RELATED"/>
    <property type="match status" value="1"/>
</dbReference>
<dbReference type="PIRSF" id="PIRSF005639">
    <property type="entry name" value="Glut_amidoT_SNO"/>
    <property type="match status" value="1"/>
</dbReference>
<evidence type="ECO:0000313" key="16">
    <source>
        <dbReference type="Proteomes" id="UP000321598"/>
    </source>
</evidence>
<dbReference type="UniPathway" id="UPA00245"/>
<dbReference type="SUPFAM" id="SSF52317">
    <property type="entry name" value="Class I glutamine amidotransferase-like"/>
    <property type="match status" value="1"/>
</dbReference>
<evidence type="ECO:0000256" key="1">
    <source>
        <dbReference type="ARBA" id="ARBA00008345"/>
    </source>
</evidence>
<comment type="catalytic activity">
    <reaction evidence="6 10">
        <text>aldehydo-D-ribose 5-phosphate + D-glyceraldehyde 3-phosphate + L-glutamine = pyridoxal 5'-phosphate + L-glutamate + phosphate + 3 H2O + H(+)</text>
        <dbReference type="Rhea" id="RHEA:31507"/>
        <dbReference type="ChEBI" id="CHEBI:15377"/>
        <dbReference type="ChEBI" id="CHEBI:15378"/>
        <dbReference type="ChEBI" id="CHEBI:29985"/>
        <dbReference type="ChEBI" id="CHEBI:43474"/>
        <dbReference type="ChEBI" id="CHEBI:58273"/>
        <dbReference type="ChEBI" id="CHEBI:58359"/>
        <dbReference type="ChEBI" id="CHEBI:59776"/>
        <dbReference type="ChEBI" id="CHEBI:597326"/>
        <dbReference type="EC" id="4.3.3.6"/>
    </reaction>
</comment>
<dbReference type="GeneID" id="97288719"/>
<dbReference type="GO" id="GO:0042823">
    <property type="term" value="P:pyridoxal phosphate biosynthetic process"/>
    <property type="evidence" value="ECO:0007669"/>
    <property type="project" value="UniProtKB-UniRule"/>
</dbReference>
<keyword evidence="16" id="KW-1185">Reference proteome</keyword>
<dbReference type="EC" id="4.3.3.6" evidence="10"/>
<protein>
    <recommendedName>
        <fullName evidence="10">Pyridoxal 5'-phosphate synthase subunit PdxT</fullName>
        <ecNumber evidence="10">4.3.3.6</ecNumber>
    </recommendedName>
    <alternativeName>
        <fullName evidence="10">Pdx2</fullName>
    </alternativeName>
    <alternativeName>
        <fullName evidence="10">Pyridoxal 5'-phosphate synthase glutaminase subunit</fullName>
        <ecNumber evidence="10">3.5.1.2</ecNumber>
    </alternativeName>
</protein>
<reference evidence="13 16" key="2">
    <citation type="submission" date="2019-07" db="EMBL/GenBank/DDBJ databases">
        <title>Whole genome shotgun sequence of Staphylococcus arlettae NBRC 109765.</title>
        <authorList>
            <person name="Hosoyama A."/>
            <person name="Uohara A."/>
            <person name="Ohji S."/>
            <person name="Ichikawa N."/>
        </authorList>
    </citation>
    <scope>NUCLEOTIDE SEQUENCE [LARGE SCALE GENOMIC DNA]</scope>
    <source>
        <strain evidence="13 16">NBRC 109765</strain>
    </source>
</reference>
<evidence type="ECO:0000256" key="10">
    <source>
        <dbReference type="HAMAP-Rule" id="MF_01615"/>
    </source>
</evidence>
<evidence type="ECO:0000256" key="8">
    <source>
        <dbReference type="ARBA" id="ARBA00054599"/>
    </source>
</evidence>
<evidence type="ECO:0000256" key="7">
    <source>
        <dbReference type="ARBA" id="ARBA00049534"/>
    </source>
</evidence>
<comment type="pathway">
    <text evidence="10">Cofactor biosynthesis; pyridoxal 5'-phosphate biosynthesis.</text>
</comment>
<gene>
    <name evidence="10 14" type="primary">pdxT</name>
    <name evidence="14" type="ORF">NCTC12413_02438</name>
    <name evidence="13" type="ORF">SAR03_09700</name>
</gene>